<dbReference type="Proteomes" id="UP001482620">
    <property type="component" value="Unassembled WGS sequence"/>
</dbReference>
<accession>A0ABV0T286</accession>
<name>A0ABV0T286_9TELE</name>
<gene>
    <name evidence="1" type="ORF">ILYODFUR_027154</name>
</gene>
<evidence type="ECO:0000313" key="2">
    <source>
        <dbReference type="Proteomes" id="UP001482620"/>
    </source>
</evidence>
<dbReference type="EMBL" id="JAHRIQ010015121">
    <property type="protein sequence ID" value="MEQ2226407.1"/>
    <property type="molecule type" value="Genomic_DNA"/>
</dbReference>
<protein>
    <submittedName>
        <fullName evidence="1">Uncharacterized protein</fullName>
    </submittedName>
</protein>
<proteinExistence type="predicted"/>
<evidence type="ECO:0000313" key="1">
    <source>
        <dbReference type="EMBL" id="MEQ2226407.1"/>
    </source>
</evidence>
<keyword evidence="2" id="KW-1185">Reference proteome</keyword>
<comment type="caution">
    <text evidence="1">The sequence shown here is derived from an EMBL/GenBank/DDBJ whole genome shotgun (WGS) entry which is preliminary data.</text>
</comment>
<reference evidence="1 2" key="1">
    <citation type="submission" date="2021-06" db="EMBL/GenBank/DDBJ databases">
        <authorList>
            <person name="Palmer J.M."/>
        </authorList>
    </citation>
    <scope>NUCLEOTIDE SEQUENCE [LARGE SCALE GENOMIC DNA]</scope>
    <source>
        <strain evidence="2">if_2019</strain>
        <tissue evidence="1">Muscle</tissue>
    </source>
</reference>
<organism evidence="1 2">
    <name type="scientific">Ilyodon furcidens</name>
    <name type="common">goldbreast splitfin</name>
    <dbReference type="NCBI Taxonomy" id="33524"/>
    <lineage>
        <taxon>Eukaryota</taxon>
        <taxon>Metazoa</taxon>
        <taxon>Chordata</taxon>
        <taxon>Craniata</taxon>
        <taxon>Vertebrata</taxon>
        <taxon>Euteleostomi</taxon>
        <taxon>Actinopterygii</taxon>
        <taxon>Neopterygii</taxon>
        <taxon>Teleostei</taxon>
        <taxon>Neoteleostei</taxon>
        <taxon>Acanthomorphata</taxon>
        <taxon>Ovalentaria</taxon>
        <taxon>Atherinomorphae</taxon>
        <taxon>Cyprinodontiformes</taxon>
        <taxon>Goodeidae</taxon>
        <taxon>Ilyodon</taxon>
    </lineage>
</organism>
<sequence>MDHPAENNLKSFRVINSVVFRINHHIQTFPDSLTLQQKLFFAENLESIKGISLSEGISQEMDIKEFPHTRYTMEQNESSHHEVEEKWCSSDISENWLSFQN</sequence>